<reference evidence="2" key="1">
    <citation type="submission" date="2017-10" db="EMBL/GenBank/DDBJ databases">
        <authorList>
            <person name="Regsiter A."/>
            <person name="William W."/>
        </authorList>
    </citation>
    <scope>NUCLEOTIDE SEQUENCE [LARGE SCALE GENOMIC DNA]</scope>
</reference>
<protein>
    <submittedName>
        <fullName evidence="1">Putative Acyl carrier protein (ACP)</fullName>
    </submittedName>
</protein>
<accession>A0A2N9ANI7</accession>
<name>A0A2N9ANI7_METEX</name>
<organism evidence="1 2">
    <name type="scientific">Methylorubrum extorquens</name>
    <name type="common">Methylobacterium dichloromethanicum</name>
    <name type="synonym">Methylobacterium extorquens</name>
    <dbReference type="NCBI Taxonomy" id="408"/>
    <lineage>
        <taxon>Bacteria</taxon>
        <taxon>Pseudomonadati</taxon>
        <taxon>Pseudomonadota</taxon>
        <taxon>Alphaproteobacteria</taxon>
        <taxon>Hyphomicrobiales</taxon>
        <taxon>Methylobacteriaceae</taxon>
        <taxon>Methylorubrum</taxon>
    </lineage>
</organism>
<evidence type="ECO:0000313" key="1">
    <source>
        <dbReference type="EMBL" id="SOR28879.1"/>
    </source>
</evidence>
<dbReference type="Pfam" id="PF00550">
    <property type="entry name" value="PP-binding"/>
    <property type="match status" value="1"/>
</dbReference>
<evidence type="ECO:0000313" key="2">
    <source>
        <dbReference type="Proteomes" id="UP000233769"/>
    </source>
</evidence>
<dbReference type="SUPFAM" id="SSF47336">
    <property type="entry name" value="ACP-like"/>
    <property type="match status" value="1"/>
</dbReference>
<dbReference type="InterPro" id="IPR009081">
    <property type="entry name" value="PP-bd_ACP"/>
</dbReference>
<dbReference type="Gene3D" id="1.10.1200.10">
    <property type="entry name" value="ACP-like"/>
    <property type="match status" value="1"/>
</dbReference>
<dbReference type="InterPro" id="IPR036736">
    <property type="entry name" value="ACP-like_sf"/>
</dbReference>
<dbReference type="EMBL" id="LT962688">
    <property type="protein sequence ID" value="SOR28879.1"/>
    <property type="molecule type" value="Genomic_DNA"/>
</dbReference>
<sequence>MVQSMADVREAIFAFIAARNPGLPSGAVTGETSLVTSDALDSIGILDLMMHLGDRFGVEVDEDSFDLANFASVDTLAHFIDDRRSDV</sequence>
<gene>
    <name evidence="1" type="ORF">TK0001_2277</name>
</gene>
<dbReference type="PROSITE" id="PS50075">
    <property type="entry name" value="CARRIER"/>
    <property type="match status" value="1"/>
</dbReference>
<proteinExistence type="predicted"/>
<dbReference type="Proteomes" id="UP000233769">
    <property type="component" value="Chromosome tk0001"/>
</dbReference>
<dbReference type="AlphaFoldDB" id="A0A2N9ANI7"/>